<gene>
    <name evidence="1" type="ORF">SAMN05421640_2874</name>
</gene>
<name>A0A239L029_EKHLU</name>
<proteinExistence type="predicted"/>
<dbReference type="Proteomes" id="UP000198393">
    <property type="component" value="Unassembled WGS sequence"/>
</dbReference>
<dbReference type="OrthoDB" id="9773411at2"/>
<sequence>MKTARKILTLFCLSITISSYCQRIPNEIENIDYLVTFGGNAPASWGDDDHIQIFFFLVPDEFTEPVYLRVFDPDVGGDIDEIKGEWNSVHRISIFGGKGAHSHKDSRKVDPVGEFKSGNLLASKVFRNNPEFDGKWFTFGPFNPVEGEVDPEIPNGRIFKVIMEGLQGDDGNLYQYFLSANPDVNEEVEGSNAFTYEYSFRLPVASGEISHIYPFLDKNVVSITQHNFDFDYDGEIVIYSAAKNRHKVKKSADLKWASSMHEITPEEQNSTIEIQIIKQGKPNNNMVFYIRNQYEEAVRFFSIPIGGPPRYKYVVNLKYYQDDKN</sequence>
<protein>
    <submittedName>
        <fullName evidence="1">Uncharacterized protein</fullName>
    </submittedName>
</protein>
<keyword evidence="2" id="KW-1185">Reference proteome</keyword>
<dbReference type="EMBL" id="FZPD01000005">
    <property type="protein sequence ID" value="SNT23811.1"/>
    <property type="molecule type" value="Genomic_DNA"/>
</dbReference>
<organism evidence="1 2">
    <name type="scientific">Ekhidna lutea</name>
    <dbReference type="NCBI Taxonomy" id="447679"/>
    <lineage>
        <taxon>Bacteria</taxon>
        <taxon>Pseudomonadati</taxon>
        <taxon>Bacteroidota</taxon>
        <taxon>Cytophagia</taxon>
        <taxon>Cytophagales</taxon>
        <taxon>Reichenbachiellaceae</taxon>
        <taxon>Ekhidna</taxon>
    </lineage>
</organism>
<dbReference type="RefSeq" id="WP_089358057.1">
    <property type="nucleotide sequence ID" value="NZ_FZPD01000005.1"/>
</dbReference>
<evidence type="ECO:0000313" key="1">
    <source>
        <dbReference type="EMBL" id="SNT23811.1"/>
    </source>
</evidence>
<evidence type="ECO:0000313" key="2">
    <source>
        <dbReference type="Proteomes" id="UP000198393"/>
    </source>
</evidence>
<accession>A0A239L029</accession>
<reference evidence="1 2" key="1">
    <citation type="submission" date="2017-06" db="EMBL/GenBank/DDBJ databases">
        <authorList>
            <person name="Kim H.J."/>
            <person name="Triplett B.A."/>
        </authorList>
    </citation>
    <scope>NUCLEOTIDE SEQUENCE [LARGE SCALE GENOMIC DNA]</scope>
    <source>
        <strain evidence="1 2">DSM 19307</strain>
    </source>
</reference>
<dbReference type="AlphaFoldDB" id="A0A239L029"/>